<dbReference type="EMBL" id="FNXE01000020">
    <property type="protein sequence ID" value="SEH82080.1"/>
    <property type="molecule type" value="Genomic_DNA"/>
</dbReference>
<feature type="chain" id="PRO_5011754384" evidence="1">
    <location>
        <begin position="26"/>
        <end position="111"/>
    </location>
</feature>
<keyword evidence="1" id="KW-0732">Signal</keyword>
<name>A0A1H6LBQ5_9FLAO</name>
<feature type="signal peptide" evidence="1">
    <location>
        <begin position="1"/>
        <end position="25"/>
    </location>
</feature>
<evidence type="ECO:0000313" key="3">
    <source>
        <dbReference type="Proteomes" id="UP000199634"/>
    </source>
</evidence>
<organism evidence="2 3">
    <name type="scientific">Paenimyroides marinum</name>
    <dbReference type="NCBI Taxonomy" id="1159016"/>
    <lineage>
        <taxon>Bacteria</taxon>
        <taxon>Pseudomonadati</taxon>
        <taxon>Bacteroidota</taxon>
        <taxon>Flavobacteriia</taxon>
        <taxon>Flavobacteriales</taxon>
        <taxon>Flavobacteriaceae</taxon>
        <taxon>Paenimyroides</taxon>
    </lineage>
</organism>
<proteinExistence type="predicted"/>
<keyword evidence="3" id="KW-1185">Reference proteome</keyword>
<dbReference type="Proteomes" id="UP000199634">
    <property type="component" value="Unassembled WGS sequence"/>
</dbReference>
<dbReference type="RefSeq" id="WP_091098763.1">
    <property type="nucleotide sequence ID" value="NZ_FNXE01000020.1"/>
</dbReference>
<sequence>MLKVFNISTLILFVCFLFAPTITFALNKDVDTSTFVINEEEETHSKTKTKKGNNNNLNEEEEQQVHYHFFNNNQNLIYNPGFSDLNLISLIYTIKDDLVFKIPLPPPEQHL</sequence>
<evidence type="ECO:0000313" key="2">
    <source>
        <dbReference type="EMBL" id="SEH82080.1"/>
    </source>
</evidence>
<evidence type="ECO:0000256" key="1">
    <source>
        <dbReference type="SAM" id="SignalP"/>
    </source>
</evidence>
<gene>
    <name evidence="2" type="ORF">SAMN02927937_01610</name>
</gene>
<protein>
    <submittedName>
        <fullName evidence="2">Uncharacterized protein</fullName>
    </submittedName>
</protein>
<dbReference type="AlphaFoldDB" id="A0A1H6LBQ5"/>
<accession>A0A1H6LBQ5</accession>
<reference evidence="2 3" key="1">
    <citation type="submission" date="2016-10" db="EMBL/GenBank/DDBJ databases">
        <authorList>
            <person name="de Groot N.N."/>
        </authorList>
    </citation>
    <scope>NUCLEOTIDE SEQUENCE [LARGE SCALE GENOMIC DNA]</scope>
    <source>
        <strain evidence="2 3">CGMCC 1.10825</strain>
    </source>
</reference>